<keyword evidence="4" id="KW-0808">Transferase</keyword>
<dbReference type="SUPFAM" id="SSF52172">
    <property type="entry name" value="CheY-like"/>
    <property type="match status" value="1"/>
</dbReference>
<dbReference type="SUPFAM" id="SSF47384">
    <property type="entry name" value="Homodimeric domain of signal transducing histidine kinase"/>
    <property type="match status" value="1"/>
</dbReference>
<evidence type="ECO:0000256" key="3">
    <source>
        <dbReference type="ARBA" id="ARBA00022553"/>
    </source>
</evidence>
<evidence type="ECO:0000256" key="2">
    <source>
        <dbReference type="ARBA" id="ARBA00012438"/>
    </source>
</evidence>
<dbReference type="SUPFAM" id="SSF55785">
    <property type="entry name" value="PYP-like sensor domain (PAS domain)"/>
    <property type="match status" value="2"/>
</dbReference>
<sequence length="617" mass="68795">MRALVSVTSTVVWVLSAEGRVEEEQPGLQGFTGLSFEEVRGDGWTRALHPDDYARVLDEWAGFLRLQAPAEIHYRMRRHDGEYRHMRARAVPMFDEHCRLREWVGANEDMTAYEQGTDELRDREARLMQFADSLPHIAWELDPSGAAVWVNRRLQEYSGCETSSVLGWKWADLFHEDDRESYISGLRRAVEQGQAFRLEARVRRADGEYRWFQLANAPQSTKHGGIYRWFGTATDIDDSYQATEKIHRFLATLAHELRNPLAPISNGIQILRMPQSGEQAKESALATIERQTAHMVRLLDDLMDLNRVRSDRVVLRRAPTPLSTVINTALETSRPAIEKGQHPLRVNLPARALSLHADATRLTQVLSNVLNNAAKFSPDQTPIDVIVTEQPGFACVEVIDRGIGMLPEMLQRAFDMFAQADTSVERSYGGLGIGLNVARRLVEMHGGTIEAASDGPGRGSRITIRLPLSTSEAGDEPVSTEGEADLSSRRRVMVVDDNEDAARIVSMLVESLGHVVRAASTGADALNLAEHFRPEVAILDIGMPGMSGYELARRCRQTVWGRHARLVALTGWGQEADRQKSFEAGFDHHLVKPAGSAALRKILLEPVGEGGRTPRTP</sequence>
<dbReference type="FunFam" id="3.30.565.10:FF:000006">
    <property type="entry name" value="Sensor histidine kinase WalK"/>
    <property type="match status" value="1"/>
</dbReference>
<feature type="domain" description="Response regulatory" evidence="8">
    <location>
        <begin position="491"/>
        <end position="607"/>
    </location>
</feature>
<dbReference type="PROSITE" id="PS50113">
    <property type="entry name" value="PAC"/>
    <property type="match status" value="2"/>
</dbReference>
<keyword evidence="5" id="KW-0418">Kinase</keyword>
<dbReference type="Pfam" id="PF02518">
    <property type="entry name" value="HATPase_c"/>
    <property type="match status" value="1"/>
</dbReference>
<feature type="domain" description="PAC" evidence="10">
    <location>
        <begin position="70"/>
        <end position="122"/>
    </location>
</feature>
<dbReference type="PANTHER" id="PTHR43547">
    <property type="entry name" value="TWO-COMPONENT HISTIDINE KINASE"/>
    <property type="match status" value="1"/>
</dbReference>
<dbReference type="SMART" id="SM00448">
    <property type="entry name" value="REC"/>
    <property type="match status" value="1"/>
</dbReference>
<dbReference type="Pfam" id="PF00072">
    <property type="entry name" value="Response_reg"/>
    <property type="match status" value="1"/>
</dbReference>
<keyword evidence="3 6" id="KW-0597">Phosphoprotein</keyword>
<dbReference type="InterPro" id="IPR000014">
    <property type="entry name" value="PAS"/>
</dbReference>
<dbReference type="GO" id="GO:0000155">
    <property type="term" value="F:phosphorelay sensor kinase activity"/>
    <property type="evidence" value="ECO:0007669"/>
    <property type="project" value="InterPro"/>
</dbReference>
<dbReference type="InterPro" id="IPR003661">
    <property type="entry name" value="HisK_dim/P_dom"/>
</dbReference>
<dbReference type="GO" id="GO:0005886">
    <property type="term" value="C:plasma membrane"/>
    <property type="evidence" value="ECO:0007669"/>
    <property type="project" value="UniProtKB-ARBA"/>
</dbReference>
<evidence type="ECO:0000256" key="1">
    <source>
        <dbReference type="ARBA" id="ARBA00000085"/>
    </source>
</evidence>
<dbReference type="PROSITE" id="PS50112">
    <property type="entry name" value="PAS"/>
    <property type="match status" value="2"/>
</dbReference>
<dbReference type="InterPro" id="IPR001610">
    <property type="entry name" value="PAC"/>
</dbReference>
<dbReference type="InterPro" id="IPR000700">
    <property type="entry name" value="PAS-assoc_C"/>
</dbReference>
<feature type="domain" description="PAS" evidence="9">
    <location>
        <begin position="123"/>
        <end position="193"/>
    </location>
</feature>
<dbReference type="EMBL" id="SOBT01000010">
    <property type="protein sequence ID" value="TDU26410.1"/>
    <property type="molecule type" value="Genomic_DNA"/>
</dbReference>
<evidence type="ECO:0000256" key="5">
    <source>
        <dbReference type="ARBA" id="ARBA00022777"/>
    </source>
</evidence>
<accession>A0A4R7P0N9</accession>
<evidence type="ECO:0000259" key="7">
    <source>
        <dbReference type="PROSITE" id="PS50109"/>
    </source>
</evidence>
<gene>
    <name evidence="11" type="ORF">DFR24_3434</name>
</gene>
<evidence type="ECO:0000313" key="11">
    <source>
        <dbReference type="EMBL" id="TDU26410.1"/>
    </source>
</evidence>
<feature type="modified residue" description="4-aspartylphosphate" evidence="6">
    <location>
        <position position="540"/>
    </location>
</feature>
<dbReference type="Pfam" id="PF00512">
    <property type="entry name" value="HisKA"/>
    <property type="match status" value="1"/>
</dbReference>
<evidence type="ECO:0000259" key="10">
    <source>
        <dbReference type="PROSITE" id="PS50113"/>
    </source>
</evidence>
<dbReference type="InterPro" id="IPR011006">
    <property type="entry name" value="CheY-like_superfamily"/>
</dbReference>
<dbReference type="InterPro" id="IPR036097">
    <property type="entry name" value="HisK_dim/P_sf"/>
</dbReference>
<feature type="domain" description="PAS" evidence="9">
    <location>
        <begin position="1"/>
        <end position="56"/>
    </location>
</feature>
<dbReference type="CDD" id="cd00082">
    <property type="entry name" value="HisKA"/>
    <property type="match status" value="1"/>
</dbReference>
<dbReference type="SUPFAM" id="SSF55874">
    <property type="entry name" value="ATPase domain of HSP90 chaperone/DNA topoisomerase II/histidine kinase"/>
    <property type="match status" value="1"/>
</dbReference>
<dbReference type="CDD" id="cd17580">
    <property type="entry name" value="REC_2_DhkD-like"/>
    <property type="match status" value="1"/>
</dbReference>
<dbReference type="SMART" id="SM00091">
    <property type="entry name" value="PAS"/>
    <property type="match status" value="2"/>
</dbReference>
<dbReference type="SMART" id="SM00086">
    <property type="entry name" value="PAC"/>
    <property type="match status" value="2"/>
</dbReference>
<dbReference type="AlphaFoldDB" id="A0A4R7P0N9"/>
<feature type="domain" description="Histidine kinase" evidence="7">
    <location>
        <begin position="252"/>
        <end position="470"/>
    </location>
</feature>
<evidence type="ECO:0000259" key="8">
    <source>
        <dbReference type="PROSITE" id="PS50110"/>
    </source>
</evidence>
<evidence type="ECO:0000256" key="6">
    <source>
        <dbReference type="PROSITE-ProRule" id="PRU00169"/>
    </source>
</evidence>
<comment type="caution">
    <text evidence="11">The sequence shown here is derived from an EMBL/GenBank/DDBJ whole genome shotgun (WGS) entry which is preliminary data.</text>
</comment>
<proteinExistence type="predicted"/>
<dbReference type="PROSITE" id="PS50110">
    <property type="entry name" value="RESPONSE_REGULATORY"/>
    <property type="match status" value="1"/>
</dbReference>
<protein>
    <recommendedName>
        <fullName evidence="2">histidine kinase</fullName>
        <ecNumber evidence="2">2.7.13.3</ecNumber>
    </recommendedName>
</protein>
<dbReference type="Gene3D" id="3.30.450.20">
    <property type="entry name" value="PAS domain"/>
    <property type="match status" value="2"/>
</dbReference>
<dbReference type="PRINTS" id="PR00344">
    <property type="entry name" value="BCTRLSENSOR"/>
</dbReference>
<evidence type="ECO:0000313" key="12">
    <source>
        <dbReference type="Proteomes" id="UP000295341"/>
    </source>
</evidence>
<reference evidence="11 12" key="1">
    <citation type="submission" date="2019-03" db="EMBL/GenBank/DDBJ databases">
        <title>Genomic Encyclopedia of Type Strains, Phase IV (KMG-IV): sequencing the most valuable type-strain genomes for metagenomic binning, comparative biology and taxonomic classification.</title>
        <authorList>
            <person name="Goeker M."/>
        </authorList>
    </citation>
    <scope>NUCLEOTIDE SEQUENCE [LARGE SCALE GENOMIC DNA]</scope>
    <source>
        <strain evidence="11 12">DSM 26377</strain>
    </source>
</reference>
<dbReference type="InterPro" id="IPR005467">
    <property type="entry name" value="His_kinase_dom"/>
</dbReference>
<dbReference type="SMART" id="SM00388">
    <property type="entry name" value="HisKA"/>
    <property type="match status" value="1"/>
</dbReference>
<dbReference type="InterPro" id="IPR036890">
    <property type="entry name" value="HATPase_C_sf"/>
</dbReference>
<keyword evidence="12" id="KW-1185">Reference proteome</keyword>
<dbReference type="Pfam" id="PF08447">
    <property type="entry name" value="PAS_3"/>
    <property type="match status" value="2"/>
</dbReference>
<dbReference type="InterPro" id="IPR004358">
    <property type="entry name" value="Sig_transdc_His_kin-like_C"/>
</dbReference>
<dbReference type="SMART" id="SM00387">
    <property type="entry name" value="HATPase_c"/>
    <property type="match status" value="1"/>
</dbReference>
<dbReference type="CDD" id="cd00130">
    <property type="entry name" value="PAS"/>
    <property type="match status" value="2"/>
</dbReference>
<dbReference type="InterPro" id="IPR035965">
    <property type="entry name" value="PAS-like_dom_sf"/>
</dbReference>
<dbReference type="Gene3D" id="3.30.565.10">
    <property type="entry name" value="Histidine kinase-like ATPase, C-terminal domain"/>
    <property type="match status" value="1"/>
</dbReference>
<dbReference type="PANTHER" id="PTHR43547:SF2">
    <property type="entry name" value="HYBRID SIGNAL TRANSDUCTION HISTIDINE KINASE C"/>
    <property type="match status" value="1"/>
</dbReference>
<dbReference type="Proteomes" id="UP000295341">
    <property type="component" value="Unassembled WGS sequence"/>
</dbReference>
<name>A0A4R7P0N9_9GAMM</name>
<dbReference type="InterPro" id="IPR013655">
    <property type="entry name" value="PAS_fold_3"/>
</dbReference>
<dbReference type="FunFam" id="3.30.450.20:FF:000099">
    <property type="entry name" value="Sensory box sensor histidine kinase"/>
    <property type="match status" value="2"/>
</dbReference>
<evidence type="ECO:0000256" key="4">
    <source>
        <dbReference type="ARBA" id="ARBA00022679"/>
    </source>
</evidence>
<dbReference type="InterPro" id="IPR001789">
    <property type="entry name" value="Sig_transdc_resp-reg_receiver"/>
</dbReference>
<comment type="catalytic activity">
    <reaction evidence="1">
        <text>ATP + protein L-histidine = ADP + protein N-phospho-L-histidine.</text>
        <dbReference type="EC" id="2.7.13.3"/>
    </reaction>
</comment>
<dbReference type="Gene3D" id="1.10.287.130">
    <property type="match status" value="1"/>
</dbReference>
<dbReference type="EC" id="2.7.13.3" evidence="2"/>
<evidence type="ECO:0000259" key="9">
    <source>
        <dbReference type="PROSITE" id="PS50112"/>
    </source>
</evidence>
<dbReference type="PROSITE" id="PS50109">
    <property type="entry name" value="HIS_KIN"/>
    <property type="match status" value="1"/>
</dbReference>
<dbReference type="Gene3D" id="3.40.50.2300">
    <property type="match status" value="1"/>
</dbReference>
<dbReference type="NCBIfam" id="TIGR00229">
    <property type="entry name" value="sensory_box"/>
    <property type="match status" value="2"/>
</dbReference>
<feature type="domain" description="PAC" evidence="10">
    <location>
        <begin position="196"/>
        <end position="248"/>
    </location>
</feature>
<organism evidence="11 12">
    <name type="scientific">Panacagrimonas perspica</name>
    <dbReference type="NCBI Taxonomy" id="381431"/>
    <lineage>
        <taxon>Bacteria</taxon>
        <taxon>Pseudomonadati</taxon>
        <taxon>Pseudomonadota</taxon>
        <taxon>Gammaproteobacteria</taxon>
        <taxon>Nevskiales</taxon>
        <taxon>Nevskiaceae</taxon>
        <taxon>Panacagrimonas</taxon>
    </lineage>
</organism>
<dbReference type="InterPro" id="IPR003594">
    <property type="entry name" value="HATPase_dom"/>
</dbReference>